<dbReference type="InterPro" id="IPR046575">
    <property type="entry name" value="DUF6635"/>
</dbReference>
<dbReference type="AlphaFoldDB" id="A0A963YS34"/>
<reference evidence="1" key="2">
    <citation type="submission" date="2021-01" db="EMBL/GenBank/DDBJ databases">
        <authorList>
            <person name="Mieszkin S."/>
            <person name="Pouder E."/>
            <person name="Alain K."/>
        </authorList>
    </citation>
    <scope>NUCLEOTIDE SEQUENCE</scope>
    <source>
        <strain evidence="1">HW T2.11</strain>
    </source>
</reference>
<protein>
    <submittedName>
        <fullName evidence="1">Uncharacterized protein</fullName>
    </submittedName>
</protein>
<dbReference type="Proteomes" id="UP000708298">
    <property type="component" value="Unassembled WGS sequence"/>
</dbReference>
<dbReference type="EMBL" id="JAESVB010000003">
    <property type="protein sequence ID" value="MCB8875363.1"/>
    <property type="molecule type" value="Genomic_DNA"/>
</dbReference>
<dbReference type="RefSeq" id="WP_227321021.1">
    <property type="nucleotide sequence ID" value="NZ_JAESVB010000003.1"/>
</dbReference>
<organism evidence="1 2">
    <name type="scientific">Acidisoma silvae</name>
    <dbReference type="NCBI Taxonomy" id="2802396"/>
    <lineage>
        <taxon>Bacteria</taxon>
        <taxon>Pseudomonadati</taxon>
        <taxon>Pseudomonadota</taxon>
        <taxon>Alphaproteobacteria</taxon>
        <taxon>Acetobacterales</taxon>
        <taxon>Acidocellaceae</taxon>
        <taxon>Acidisoma</taxon>
    </lineage>
</organism>
<gene>
    <name evidence="1" type="ORF">ASILVAE211_09240</name>
</gene>
<sequence>MTDNQTLDLTAARAAVEDGARRYFAARRTMIGPFVDANFSFTGSLALHRAAVGWDIARAPLNLTLALPQVAMQLGAKAARRLRAKRVEKLLDRSILLPTDVAEEIEWRIMTVLLGLPMAQKHRVSNRNALTDAILESPVLEGTIETLLAEIGRHRADPAFAARLREAMAEYGLTRGAAAEITTGLLNLGAGALAVQKLTPGAATLGPALAGVISQHVAASSFPLGAWAASAWYVVFPIAPPAAGLVMGTTGGLMLASASLAAFAGIIADPVQRRLGLHQKRLTKMVDALERQFFDPTAQGFAVHDHYVARLLDLFDILGAAARVVGRG</sequence>
<evidence type="ECO:0000313" key="1">
    <source>
        <dbReference type="EMBL" id="MCB8875363.1"/>
    </source>
</evidence>
<keyword evidence="2" id="KW-1185">Reference proteome</keyword>
<evidence type="ECO:0000313" key="2">
    <source>
        <dbReference type="Proteomes" id="UP000708298"/>
    </source>
</evidence>
<comment type="caution">
    <text evidence="1">The sequence shown here is derived from an EMBL/GenBank/DDBJ whole genome shotgun (WGS) entry which is preliminary data.</text>
</comment>
<name>A0A963YS34_9PROT</name>
<proteinExistence type="predicted"/>
<accession>A0A963YS34</accession>
<reference evidence="1" key="1">
    <citation type="journal article" date="2021" name="Microorganisms">
        <title>Acidisoma silvae sp. nov. and Acidisomacellulosilytica sp. nov., Two Acidophilic Bacteria Isolated from Decaying Wood, Hydrolyzing Cellulose and Producing Poly-3-hydroxybutyrate.</title>
        <authorList>
            <person name="Mieszkin S."/>
            <person name="Pouder E."/>
            <person name="Uroz S."/>
            <person name="Simon-Colin C."/>
            <person name="Alain K."/>
        </authorList>
    </citation>
    <scope>NUCLEOTIDE SEQUENCE</scope>
    <source>
        <strain evidence="1">HW T2.11</strain>
    </source>
</reference>
<dbReference type="Pfam" id="PF20340">
    <property type="entry name" value="DUF6635"/>
    <property type="match status" value="2"/>
</dbReference>